<feature type="transmembrane region" description="Helical" evidence="1">
    <location>
        <begin position="95"/>
        <end position="116"/>
    </location>
</feature>
<dbReference type="Proteomes" id="UP001193501">
    <property type="component" value="Unassembled WGS sequence"/>
</dbReference>
<evidence type="ECO:0000313" key="3">
    <source>
        <dbReference type="Proteomes" id="UP001193501"/>
    </source>
</evidence>
<protein>
    <submittedName>
        <fullName evidence="2">Cytochrome-c oxidase</fullName>
    </submittedName>
</protein>
<dbReference type="AlphaFoldDB" id="A0AAE4YD69"/>
<dbReference type="EMBL" id="JAABNR010000009">
    <property type="protein sequence ID" value="NBZ88139.1"/>
    <property type="molecule type" value="Genomic_DNA"/>
</dbReference>
<keyword evidence="1" id="KW-0472">Membrane</keyword>
<proteinExistence type="predicted"/>
<gene>
    <name evidence="2" type="ORF">GV832_11165</name>
</gene>
<evidence type="ECO:0000256" key="1">
    <source>
        <dbReference type="SAM" id="Phobius"/>
    </source>
</evidence>
<reference evidence="2" key="1">
    <citation type="submission" date="2020-01" db="EMBL/GenBank/DDBJ databases">
        <authorList>
            <person name="Chen W.-M."/>
        </authorList>
    </citation>
    <scope>NUCLEOTIDE SEQUENCE</scope>
    <source>
        <strain evidence="2">CYK-10</strain>
    </source>
</reference>
<organism evidence="2 3">
    <name type="scientific">Stagnihabitans tardus</name>
    <dbReference type="NCBI Taxonomy" id="2699202"/>
    <lineage>
        <taxon>Bacteria</taxon>
        <taxon>Pseudomonadati</taxon>
        <taxon>Pseudomonadota</taxon>
        <taxon>Alphaproteobacteria</taxon>
        <taxon>Rhodobacterales</taxon>
        <taxon>Paracoccaceae</taxon>
        <taxon>Stagnihabitans</taxon>
    </lineage>
</organism>
<accession>A0AAE4YD69</accession>
<dbReference type="SUPFAM" id="SSF81442">
    <property type="entry name" value="Cytochrome c oxidase subunit I-like"/>
    <property type="match status" value="1"/>
</dbReference>
<name>A0AAE4YD69_9RHOB</name>
<keyword evidence="1" id="KW-0812">Transmembrane</keyword>
<feature type="transmembrane region" description="Helical" evidence="1">
    <location>
        <begin position="69"/>
        <end position="89"/>
    </location>
</feature>
<dbReference type="InterPro" id="IPR036927">
    <property type="entry name" value="Cyt_c_oxase-like_su1_sf"/>
</dbReference>
<feature type="transmembrane region" description="Helical" evidence="1">
    <location>
        <begin position="38"/>
        <end position="57"/>
    </location>
</feature>
<keyword evidence="1" id="KW-1133">Transmembrane helix</keyword>
<comment type="caution">
    <text evidence="2">The sequence shown here is derived from an EMBL/GenBank/DDBJ whole genome shotgun (WGS) entry which is preliminary data.</text>
</comment>
<evidence type="ECO:0000313" key="2">
    <source>
        <dbReference type="EMBL" id="NBZ88139.1"/>
    </source>
</evidence>
<keyword evidence="3" id="KW-1185">Reference proteome</keyword>
<sequence length="122" mass="13198">MNISKAFFITGALWLLFGMGLGMHMGASENFTLAPVHAHVNLLGFTLMTLFGLSYRLVPKLAEGLFGRLHFWGHQIGTLVTLAGLYLLLSGTMPAIVPVMAAAEGVVFLATLAWLVNLIRNL</sequence>
<dbReference type="RefSeq" id="WP_168774944.1">
    <property type="nucleotide sequence ID" value="NZ_JAABNR010000009.1"/>
</dbReference>
<dbReference type="Gene3D" id="1.20.210.10">
    <property type="entry name" value="Cytochrome c oxidase-like, subunit I domain"/>
    <property type="match status" value="1"/>
</dbReference>